<gene>
    <name evidence="2" type="ORF">CINCED_3A000936</name>
</gene>
<sequence>MTYLKNHISSIKRRILNQGEHVYLIHMATRIIKCYLRHPRYHKSLYLMILWFITMATLIMIKVILSRLYLHLSRYHKSYLLLYLMLSYRNLTHTMSPGYQTEVFTLRCYITPKCSGVYPTLRLTQILLYSNKARNCLNTTPVKRSVSNRLKRIPRKIDYKFHTHQLDVKKKDPSKFFYWNKVSGRKYKSRDAPSLKFNK</sequence>
<keyword evidence="3" id="KW-1185">Reference proteome</keyword>
<keyword evidence="1" id="KW-0812">Transmembrane</keyword>
<accession>A0A5E4MEU8</accession>
<reference evidence="2 3" key="1">
    <citation type="submission" date="2019-08" db="EMBL/GenBank/DDBJ databases">
        <authorList>
            <person name="Alioto T."/>
            <person name="Alioto T."/>
            <person name="Gomez Garrido J."/>
        </authorList>
    </citation>
    <scope>NUCLEOTIDE SEQUENCE [LARGE SCALE GENOMIC DNA]</scope>
</reference>
<feature type="transmembrane region" description="Helical" evidence="1">
    <location>
        <begin position="45"/>
        <end position="65"/>
    </location>
</feature>
<dbReference type="EMBL" id="CABPRJ010000541">
    <property type="protein sequence ID" value="VVC30810.1"/>
    <property type="molecule type" value="Genomic_DNA"/>
</dbReference>
<evidence type="ECO:0000256" key="1">
    <source>
        <dbReference type="SAM" id="Phobius"/>
    </source>
</evidence>
<name>A0A5E4MEU8_9HEMI</name>
<feature type="non-terminal residue" evidence="2">
    <location>
        <position position="199"/>
    </location>
</feature>
<dbReference type="Proteomes" id="UP000325440">
    <property type="component" value="Unassembled WGS sequence"/>
</dbReference>
<evidence type="ECO:0000313" key="2">
    <source>
        <dbReference type="EMBL" id="VVC30810.1"/>
    </source>
</evidence>
<dbReference type="AlphaFoldDB" id="A0A5E4MEU8"/>
<evidence type="ECO:0000313" key="3">
    <source>
        <dbReference type="Proteomes" id="UP000325440"/>
    </source>
</evidence>
<proteinExistence type="predicted"/>
<keyword evidence="1" id="KW-0472">Membrane</keyword>
<protein>
    <submittedName>
        <fullName evidence="2">Uncharacterized protein</fullName>
    </submittedName>
</protein>
<keyword evidence="1" id="KW-1133">Transmembrane helix</keyword>
<organism evidence="2 3">
    <name type="scientific">Cinara cedri</name>
    <dbReference type="NCBI Taxonomy" id="506608"/>
    <lineage>
        <taxon>Eukaryota</taxon>
        <taxon>Metazoa</taxon>
        <taxon>Ecdysozoa</taxon>
        <taxon>Arthropoda</taxon>
        <taxon>Hexapoda</taxon>
        <taxon>Insecta</taxon>
        <taxon>Pterygota</taxon>
        <taxon>Neoptera</taxon>
        <taxon>Paraneoptera</taxon>
        <taxon>Hemiptera</taxon>
        <taxon>Sternorrhyncha</taxon>
        <taxon>Aphidomorpha</taxon>
        <taxon>Aphidoidea</taxon>
        <taxon>Aphididae</taxon>
        <taxon>Lachninae</taxon>
        <taxon>Cinara</taxon>
    </lineage>
</organism>